<reference evidence="13 14" key="1">
    <citation type="journal article" date="2014" name="Nat. Genet.">
        <title>Genome sequence of the hot pepper provides insights into the evolution of pungency in Capsicum species.</title>
        <authorList>
            <person name="Kim S."/>
            <person name="Park M."/>
            <person name="Yeom S.I."/>
            <person name="Kim Y.M."/>
            <person name="Lee J.M."/>
            <person name="Lee H.A."/>
            <person name="Seo E."/>
            <person name="Choi J."/>
            <person name="Cheong K."/>
            <person name="Kim K.T."/>
            <person name="Jung K."/>
            <person name="Lee G.W."/>
            <person name="Oh S.K."/>
            <person name="Bae C."/>
            <person name="Kim S.B."/>
            <person name="Lee H.Y."/>
            <person name="Kim S.Y."/>
            <person name="Kim M.S."/>
            <person name="Kang B.C."/>
            <person name="Jo Y.D."/>
            <person name="Yang H.B."/>
            <person name="Jeong H.J."/>
            <person name="Kang W.H."/>
            <person name="Kwon J.K."/>
            <person name="Shin C."/>
            <person name="Lim J.Y."/>
            <person name="Park J.H."/>
            <person name="Huh J.H."/>
            <person name="Kim J.S."/>
            <person name="Kim B.D."/>
            <person name="Cohen O."/>
            <person name="Paran I."/>
            <person name="Suh M.C."/>
            <person name="Lee S.B."/>
            <person name="Kim Y.K."/>
            <person name="Shin Y."/>
            <person name="Noh S.J."/>
            <person name="Park J."/>
            <person name="Seo Y.S."/>
            <person name="Kwon S.Y."/>
            <person name="Kim H.A."/>
            <person name="Park J.M."/>
            <person name="Kim H.J."/>
            <person name="Choi S.B."/>
            <person name="Bosland P.W."/>
            <person name="Reeves G."/>
            <person name="Jo S.H."/>
            <person name="Lee B.W."/>
            <person name="Cho H.T."/>
            <person name="Choi H.S."/>
            <person name="Lee M.S."/>
            <person name="Yu Y."/>
            <person name="Do Choi Y."/>
            <person name="Park B.S."/>
            <person name="van Deynze A."/>
            <person name="Ashrafi H."/>
            <person name="Hill T."/>
            <person name="Kim W.T."/>
            <person name="Pai H.S."/>
            <person name="Ahn H.K."/>
            <person name="Yeam I."/>
            <person name="Giovannoni J.J."/>
            <person name="Rose J.K."/>
            <person name="Sorensen I."/>
            <person name="Lee S.J."/>
            <person name="Kim R.W."/>
            <person name="Choi I.Y."/>
            <person name="Choi B.S."/>
            <person name="Lim J.S."/>
            <person name="Lee Y.H."/>
            <person name="Choi D."/>
        </authorList>
    </citation>
    <scope>NUCLEOTIDE SEQUENCE [LARGE SCALE GENOMIC DNA]</scope>
    <source>
        <strain evidence="14">cv. CM334</strain>
    </source>
</reference>
<evidence type="ECO:0000256" key="2">
    <source>
        <dbReference type="ARBA" id="ARBA00006234"/>
    </source>
</evidence>
<dbReference type="PANTHER" id="PTHR43895">
    <property type="entry name" value="CALCIUM/CALMODULIN-DEPENDENT PROTEIN KINASE KINASE-RELATED"/>
    <property type="match status" value="1"/>
</dbReference>
<comment type="similarity">
    <text evidence="2">Belongs to the protein kinase superfamily. CAMK Ser/Thr protein kinase family. SNF1 subfamily.</text>
</comment>
<dbReference type="Pfam" id="PF03822">
    <property type="entry name" value="NAF"/>
    <property type="match status" value="1"/>
</dbReference>
<dbReference type="InterPro" id="IPR004041">
    <property type="entry name" value="NAF_dom"/>
</dbReference>
<dbReference type="Gramene" id="PHT82978">
    <property type="protein sequence ID" value="PHT82978"/>
    <property type="gene ID" value="T459_11421"/>
</dbReference>
<keyword evidence="14" id="KW-1185">Reference proteome</keyword>
<keyword evidence="4" id="KW-0723">Serine/threonine-protein kinase</keyword>
<dbReference type="Gene3D" id="3.30.310.80">
    <property type="entry name" value="Kinase associated domain 1, KA1"/>
    <property type="match status" value="1"/>
</dbReference>
<dbReference type="AlphaFoldDB" id="A0A2G2ZLU8"/>
<keyword evidence="7 13" id="KW-0418">Kinase</keyword>
<dbReference type="SUPFAM" id="SSF56112">
    <property type="entry name" value="Protein kinase-like (PK-like)"/>
    <property type="match status" value="1"/>
</dbReference>
<dbReference type="STRING" id="4072.A0A2G2ZLU8"/>
<sequence>MYKKITKGDFKCPEYFPSVATKLLSRILDPNPFSRITLAKPMNNNWFKKGFKQIDKPPILEQEQDKSPCSVFNIVDDSDVESSSGHKEQSSSTMKPTCLNAFDIISLSPAFDLCSLFEKDKSCRSDARFTTQNSASTIVSRLQEVASMRSFKVKKKNRTVKMQRSKEGRKGKLAIDAEIFEITLAFHVVEVKKKSGRTAEYRKFCDQGLKPSLNDRVWTWKGNEQ</sequence>
<keyword evidence="5" id="KW-0808">Transferase</keyword>
<proteinExistence type="inferred from homology"/>
<dbReference type="FunFam" id="3.30.310.80:FF:000005">
    <property type="entry name" value="Non-specific serine/threonine protein kinase"/>
    <property type="match status" value="1"/>
</dbReference>
<keyword evidence="6" id="KW-0547">Nucleotide-binding</keyword>
<dbReference type="OMA" id="WSTIGYT"/>
<evidence type="ECO:0000256" key="1">
    <source>
        <dbReference type="ARBA" id="ARBA00001936"/>
    </source>
</evidence>
<evidence type="ECO:0000313" key="13">
    <source>
        <dbReference type="EMBL" id="PHT82978.1"/>
    </source>
</evidence>
<evidence type="ECO:0000256" key="5">
    <source>
        <dbReference type="ARBA" id="ARBA00022679"/>
    </source>
</evidence>
<dbReference type="PANTHER" id="PTHR43895:SF88">
    <property type="entry name" value="NON-SPECIFIC SERINE_THREONINE PROTEIN KINASE"/>
    <property type="match status" value="1"/>
</dbReference>
<evidence type="ECO:0000259" key="12">
    <source>
        <dbReference type="PROSITE" id="PS50816"/>
    </source>
</evidence>
<dbReference type="GO" id="GO:0004674">
    <property type="term" value="F:protein serine/threonine kinase activity"/>
    <property type="evidence" value="ECO:0007669"/>
    <property type="project" value="UniProtKB-KW"/>
</dbReference>
<dbReference type="GO" id="GO:0005524">
    <property type="term" value="F:ATP binding"/>
    <property type="evidence" value="ECO:0007669"/>
    <property type="project" value="UniProtKB-KW"/>
</dbReference>
<evidence type="ECO:0000256" key="11">
    <source>
        <dbReference type="ARBA" id="ARBA00048679"/>
    </source>
</evidence>
<keyword evidence="9" id="KW-0464">Manganese</keyword>
<gene>
    <name evidence="13" type="ORF">T459_11421</name>
</gene>
<dbReference type="EMBL" id="AYRZ02000004">
    <property type="protein sequence ID" value="PHT82978.1"/>
    <property type="molecule type" value="Genomic_DNA"/>
</dbReference>
<dbReference type="CDD" id="cd12195">
    <property type="entry name" value="CIPK_C"/>
    <property type="match status" value="1"/>
</dbReference>
<evidence type="ECO:0000256" key="6">
    <source>
        <dbReference type="ARBA" id="ARBA00022741"/>
    </source>
</evidence>
<comment type="catalytic activity">
    <reaction evidence="10">
        <text>L-threonyl-[protein] + ATP = O-phospho-L-threonyl-[protein] + ADP + H(+)</text>
        <dbReference type="Rhea" id="RHEA:46608"/>
        <dbReference type="Rhea" id="RHEA-COMP:11060"/>
        <dbReference type="Rhea" id="RHEA-COMP:11605"/>
        <dbReference type="ChEBI" id="CHEBI:15378"/>
        <dbReference type="ChEBI" id="CHEBI:30013"/>
        <dbReference type="ChEBI" id="CHEBI:30616"/>
        <dbReference type="ChEBI" id="CHEBI:61977"/>
        <dbReference type="ChEBI" id="CHEBI:456216"/>
        <dbReference type="EC" id="2.7.11.1"/>
    </reaction>
</comment>
<accession>A0A2G2ZLU8</accession>
<dbReference type="EC" id="2.7.11.1" evidence="3"/>
<organism evidence="13 14">
    <name type="scientific">Capsicum annuum</name>
    <name type="common">Capsicum pepper</name>
    <dbReference type="NCBI Taxonomy" id="4072"/>
    <lineage>
        <taxon>Eukaryota</taxon>
        <taxon>Viridiplantae</taxon>
        <taxon>Streptophyta</taxon>
        <taxon>Embryophyta</taxon>
        <taxon>Tracheophyta</taxon>
        <taxon>Spermatophyta</taxon>
        <taxon>Magnoliopsida</taxon>
        <taxon>eudicotyledons</taxon>
        <taxon>Gunneridae</taxon>
        <taxon>Pentapetalae</taxon>
        <taxon>asterids</taxon>
        <taxon>lamiids</taxon>
        <taxon>Solanales</taxon>
        <taxon>Solanaceae</taxon>
        <taxon>Solanoideae</taxon>
        <taxon>Capsiceae</taxon>
        <taxon>Capsicum</taxon>
    </lineage>
</organism>
<dbReference type="SMR" id="A0A2G2ZLU8"/>
<dbReference type="PROSITE" id="PS50816">
    <property type="entry name" value="NAF"/>
    <property type="match status" value="1"/>
</dbReference>
<comment type="catalytic activity">
    <reaction evidence="11">
        <text>L-seryl-[protein] + ATP = O-phospho-L-seryl-[protein] + ADP + H(+)</text>
        <dbReference type="Rhea" id="RHEA:17989"/>
        <dbReference type="Rhea" id="RHEA-COMP:9863"/>
        <dbReference type="Rhea" id="RHEA-COMP:11604"/>
        <dbReference type="ChEBI" id="CHEBI:15378"/>
        <dbReference type="ChEBI" id="CHEBI:29999"/>
        <dbReference type="ChEBI" id="CHEBI:30616"/>
        <dbReference type="ChEBI" id="CHEBI:83421"/>
        <dbReference type="ChEBI" id="CHEBI:456216"/>
        <dbReference type="EC" id="2.7.11.1"/>
    </reaction>
</comment>
<evidence type="ECO:0000256" key="4">
    <source>
        <dbReference type="ARBA" id="ARBA00022527"/>
    </source>
</evidence>
<comment type="caution">
    <text evidence="13">The sequence shown here is derived from an EMBL/GenBank/DDBJ whole genome shotgun (WGS) entry which is preliminary data.</text>
</comment>
<dbReference type="GO" id="GO:0007165">
    <property type="term" value="P:signal transduction"/>
    <property type="evidence" value="ECO:0007669"/>
    <property type="project" value="InterPro"/>
</dbReference>
<evidence type="ECO:0000256" key="9">
    <source>
        <dbReference type="ARBA" id="ARBA00023211"/>
    </source>
</evidence>
<evidence type="ECO:0000313" key="14">
    <source>
        <dbReference type="Proteomes" id="UP000222542"/>
    </source>
</evidence>
<keyword evidence="8" id="KW-0067">ATP-binding</keyword>
<dbReference type="InterPro" id="IPR018451">
    <property type="entry name" value="NAF/FISL_domain"/>
</dbReference>
<evidence type="ECO:0000256" key="8">
    <source>
        <dbReference type="ARBA" id="ARBA00022840"/>
    </source>
</evidence>
<evidence type="ECO:0000256" key="3">
    <source>
        <dbReference type="ARBA" id="ARBA00012513"/>
    </source>
</evidence>
<name>A0A2G2ZLU8_CAPAN</name>
<feature type="domain" description="NAF" evidence="12">
    <location>
        <begin position="94"/>
        <end position="118"/>
    </location>
</feature>
<comment type="cofactor">
    <cofactor evidence="1">
        <name>Mn(2+)</name>
        <dbReference type="ChEBI" id="CHEBI:29035"/>
    </cofactor>
</comment>
<reference evidence="13 14" key="2">
    <citation type="journal article" date="2017" name="Genome Biol.">
        <title>New reference genome sequences of hot pepper reveal the massive evolution of plant disease-resistance genes by retroduplication.</title>
        <authorList>
            <person name="Kim S."/>
            <person name="Park J."/>
            <person name="Yeom S.I."/>
            <person name="Kim Y.M."/>
            <person name="Seo E."/>
            <person name="Kim K.T."/>
            <person name="Kim M.S."/>
            <person name="Lee J.M."/>
            <person name="Cheong K."/>
            <person name="Shin H.S."/>
            <person name="Kim S.B."/>
            <person name="Han K."/>
            <person name="Lee J."/>
            <person name="Park M."/>
            <person name="Lee H.A."/>
            <person name="Lee H.Y."/>
            <person name="Lee Y."/>
            <person name="Oh S."/>
            <person name="Lee J.H."/>
            <person name="Choi E."/>
            <person name="Choi E."/>
            <person name="Lee S.E."/>
            <person name="Jeon J."/>
            <person name="Kim H."/>
            <person name="Choi G."/>
            <person name="Song H."/>
            <person name="Lee J."/>
            <person name="Lee S.C."/>
            <person name="Kwon J.K."/>
            <person name="Lee H.Y."/>
            <person name="Koo N."/>
            <person name="Hong Y."/>
            <person name="Kim R.W."/>
            <person name="Kang W.H."/>
            <person name="Huh J.H."/>
            <person name="Kang B.C."/>
            <person name="Yang T.J."/>
            <person name="Lee Y.H."/>
            <person name="Bennetzen J.L."/>
            <person name="Choi D."/>
        </authorList>
    </citation>
    <scope>NUCLEOTIDE SEQUENCE [LARGE SCALE GENOMIC DNA]</scope>
    <source>
        <strain evidence="14">cv. CM334</strain>
    </source>
</reference>
<dbReference type="InterPro" id="IPR011009">
    <property type="entry name" value="Kinase-like_dom_sf"/>
</dbReference>
<evidence type="ECO:0000256" key="7">
    <source>
        <dbReference type="ARBA" id="ARBA00022777"/>
    </source>
</evidence>
<protein>
    <recommendedName>
        <fullName evidence="3">non-specific serine/threonine protein kinase</fullName>
        <ecNumber evidence="3">2.7.11.1</ecNumber>
    </recommendedName>
</protein>
<evidence type="ECO:0000256" key="10">
    <source>
        <dbReference type="ARBA" id="ARBA00047899"/>
    </source>
</evidence>
<dbReference type="Proteomes" id="UP000222542">
    <property type="component" value="Unassembled WGS sequence"/>
</dbReference>